<evidence type="ECO:0000313" key="5">
    <source>
        <dbReference type="EMBL" id="GGN30313.1"/>
    </source>
</evidence>
<feature type="domain" description="HTH hxlR-type" evidence="4">
    <location>
        <begin position="9"/>
        <end position="107"/>
    </location>
</feature>
<name>A0ABQ2IWA9_9PSEU</name>
<gene>
    <name evidence="5" type="ORF">GCM10011609_88040</name>
</gene>
<evidence type="ECO:0000256" key="3">
    <source>
        <dbReference type="ARBA" id="ARBA00023163"/>
    </source>
</evidence>
<dbReference type="PANTHER" id="PTHR33204">
    <property type="entry name" value="TRANSCRIPTIONAL REGULATOR, MARR FAMILY"/>
    <property type="match status" value="1"/>
</dbReference>
<proteinExistence type="predicted"/>
<sequence>MSHHQLSTCGFSSALGVIAGKWKAAILWQIHCRPLRYGELRRLIPGISEKVLFEQLRAMESDGLIQREVFNEVPSRVEYSLTSAGASLNDAVHTMAEWGRKYRSEDTAS</sequence>
<dbReference type="InterPro" id="IPR036388">
    <property type="entry name" value="WH-like_DNA-bd_sf"/>
</dbReference>
<evidence type="ECO:0000259" key="4">
    <source>
        <dbReference type="PROSITE" id="PS51118"/>
    </source>
</evidence>
<evidence type="ECO:0000313" key="6">
    <source>
        <dbReference type="Proteomes" id="UP000597656"/>
    </source>
</evidence>
<reference evidence="6" key="1">
    <citation type="journal article" date="2019" name="Int. J. Syst. Evol. Microbiol.">
        <title>The Global Catalogue of Microorganisms (GCM) 10K type strain sequencing project: providing services to taxonomists for standard genome sequencing and annotation.</title>
        <authorList>
            <consortium name="The Broad Institute Genomics Platform"/>
            <consortium name="The Broad Institute Genome Sequencing Center for Infectious Disease"/>
            <person name="Wu L."/>
            <person name="Ma J."/>
        </authorList>
    </citation>
    <scope>NUCLEOTIDE SEQUENCE [LARGE SCALE GENOMIC DNA]</scope>
    <source>
        <strain evidence="6">CGMCC 4.7319</strain>
    </source>
</reference>
<keyword evidence="1" id="KW-0805">Transcription regulation</keyword>
<keyword evidence="6" id="KW-1185">Reference proteome</keyword>
<dbReference type="InterPro" id="IPR036390">
    <property type="entry name" value="WH_DNA-bd_sf"/>
</dbReference>
<dbReference type="Pfam" id="PF01638">
    <property type="entry name" value="HxlR"/>
    <property type="match status" value="1"/>
</dbReference>
<dbReference type="SUPFAM" id="SSF46785">
    <property type="entry name" value="Winged helix' DNA-binding domain"/>
    <property type="match status" value="1"/>
</dbReference>
<dbReference type="Gene3D" id="1.10.10.10">
    <property type="entry name" value="Winged helix-like DNA-binding domain superfamily/Winged helix DNA-binding domain"/>
    <property type="match status" value="1"/>
</dbReference>
<evidence type="ECO:0000256" key="2">
    <source>
        <dbReference type="ARBA" id="ARBA00023125"/>
    </source>
</evidence>
<dbReference type="Proteomes" id="UP000597656">
    <property type="component" value="Unassembled WGS sequence"/>
</dbReference>
<accession>A0ABQ2IWA9</accession>
<dbReference type="EMBL" id="BMNC01000037">
    <property type="protein sequence ID" value="GGN30313.1"/>
    <property type="molecule type" value="Genomic_DNA"/>
</dbReference>
<organism evidence="5 6">
    <name type="scientific">Lentzea pudingi</name>
    <dbReference type="NCBI Taxonomy" id="1789439"/>
    <lineage>
        <taxon>Bacteria</taxon>
        <taxon>Bacillati</taxon>
        <taxon>Actinomycetota</taxon>
        <taxon>Actinomycetes</taxon>
        <taxon>Pseudonocardiales</taxon>
        <taxon>Pseudonocardiaceae</taxon>
        <taxon>Lentzea</taxon>
    </lineage>
</organism>
<comment type="caution">
    <text evidence="5">The sequence shown here is derived from an EMBL/GenBank/DDBJ whole genome shotgun (WGS) entry which is preliminary data.</text>
</comment>
<evidence type="ECO:0000256" key="1">
    <source>
        <dbReference type="ARBA" id="ARBA00023015"/>
    </source>
</evidence>
<keyword evidence="3" id="KW-0804">Transcription</keyword>
<dbReference type="PROSITE" id="PS51118">
    <property type="entry name" value="HTH_HXLR"/>
    <property type="match status" value="1"/>
</dbReference>
<dbReference type="InterPro" id="IPR002577">
    <property type="entry name" value="HTH_HxlR"/>
</dbReference>
<keyword evidence="2" id="KW-0238">DNA-binding</keyword>
<dbReference type="PANTHER" id="PTHR33204:SF29">
    <property type="entry name" value="TRANSCRIPTIONAL REGULATOR"/>
    <property type="match status" value="1"/>
</dbReference>
<protein>
    <submittedName>
        <fullName evidence="5">HxlR family transcriptional regulator</fullName>
    </submittedName>
</protein>